<keyword evidence="4" id="KW-0282">Flagellum</keyword>
<feature type="compositionally biased region" description="Low complexity" evidence="3">
    <location>
        <begin position="1"/>
        <end position="13"/>
    </location>
</feature>
<keyword evidence="2" id="KW-0970">Cilium biogenesis/degradation</keyword>
<dbReference type="EMBL" id="HBUE01144729">
    <property type="protein sequence ID" value="CAG6502376.1"/>
    <property type="molecule type" value="Transcribed_RNA"/>
</dbReference>
<dbReference type="PANTHER" id="PTHR33724:SF1">
    <property type="entry name" value="INTRAFLAGELLAR TRANSPORT PROTEIN 43 HOMOLOG"/>
    <property type="match status" value="1"/>
</dbReference>
<dbReference type="InterPro" id="IPR029302">
    <property type="entry name" value="IFT43"/>
</dbReference>
<evidence type="ECO:0000313" key="4">
    <source>
        <dbReference type="EMBL" id="CAG6502376.1"/>
    </source>
</evidence>
<dbReference type="AlphaFoldDB" id="A0A8D8GC28"/>
<sequence length="153" mass="17059">MSSSPGTSATTPTKQVNSWMDEVLRTSSNGSGKKNYSNLLEMERFASALDTVEDPDIPMLPDADELQESLFYNESPNLPSVTTYKQLSSDIFPNGKSTLGNLDEIDISVLTECLENEDDIEEPDEPWVWDQLFTQLSIKISTEAKANVVEFKN</sequence>
<evidence type="ECO:0000256" key="3">
    <source>
        <dbReference type="SAM" id="MobiDB-lite"/>
    </source>
</evidence>
<dbReference type="GO" id="GO:0005929">
    <property type="term" value="C:cilium"/>
    <property type="evidence" value="ECO:0007669"/>
    <property type="project" value="TreeGrafter"/>
</dbReference>
<proteinExistence type="inferred from homology"/>
<name>A0A8D8GC28_CULPI</name>
<protein>
    <submittedName>
        <fullName evidence="4">Intraflagellar transport protein 43 homolog</fullName>
    </submittedName>
</protein>
<dbReference type="EMBL" id="HBUE01249580">
    <property type="protein sequence ID" value="CAG6553615.1"/>
    <property type="molecule type" value="Transcribed_RNA"/>
</dbReference>
<dbReference type="Pfam" id="PF15305">
    <property type="entry name" value="IFT43"/>
    <property type="match status" value="1"/>
</dbReference>
<feature type="region of interest" description="Disordered" evidence="3">
    <location>
        <begin position="1"/>
        <end position="35"/>
    </location>
</feature>
<keyword evidence="4" id="KW-0966">Cell projection</keyword>
<comment type="similarity">
    <text evidence="1">Belongs to the IFT43 family.</text>
</comment>
<dbReference type="PANTHER" id="PTHR33724">
    <property type="entry name" value="INTRAFLAGELLAR TRANSPORT PROTEIN 43 HOMOLOG"/>
    <property type="match status" value="1"/>
</dbReference>
<evidence type="ECO:0000256" key="1">
    <source>
        <dbReference type="ARBA" id="ARBA00007563"/>
    </source>
</evidence>
<dbReference type="GO" id="GO:0035721">
    <property type="term" value="P:intraciliary retrograde transport"/>
    <property type="evidence" value="ECO:0007669"/>
    <property type="project" value="TreeGrafter"/>
</dbReference>
<dbReference type="EMBL" id="HBUE01054922">
    <property type="protein sequence ID" value="CAG6466106.1"/>
    <property type="molecule type" value="Transcribed_RNA"/>
</dbReference>
<keyword evidence="4" id="KW-0969">Cilium</keyword>
<organism evidence="4">
    <name type="scientific">Culex pipiens</name>
    <name type="common">House mosquito</name>
    <dbReference type="NCBI Taxonomy" id="7175"/>
    <lineage>
        <taxon>Eukaryota</taxon>
        <taxon>Metazoa</taxon>
        <taxon>Ecdysozoa</taxon>
        <taxon>Arthropoda</taxon>
        <taxon>Hexapoda</taxon>
        <taxon>Insecta</taxon>
        <taxon>Pterygota</taxon>
        <taxon>Neoptera</taxon>
        <taxon>Endopterygota</taxon>
        <taxon>Diptera</taxon>
        <taxon>Nematocera</taxon>
        <taxon>Culicoidea</taxon>
        <taxon>Culicidae</taxon>
        <taxon>Culicinae</taxon>
        <taxon>Culicini</taxon>
        <taxon>Culex</taxon>
        <taxon>Culex</taxon>
    </lineage>
</organism>
<dbReference type="GO" id="GO:0030991">
    <property type="term" value="C:intraciliary transport particle A"/>
    <property type="evidence" value="ECO:0007669"/>
    <property type="project" value="InterPro"/>
</dbReference>
<evidence type="ECO:0000256" key="2">
    <source>
        <dbReference type="ARBA" id="ARBA00022794"/>
    </source>
</evidence>
<reference evidence="4" key="1">
    <citation type="submission" date="2021-05" db="EMBL/GenBank/DDBJ databases">
        <authorList>
            <person name="Alioto T."/>
            <person name="Alioto T."/>
            <person name="Gomez Garrido J."/>
        </authorList>
    </citation>
    <scope>NUCLEOTIDE SEQUENCE</scope>
</reference>
<accession>A0A8D8GC28</accession>